<organism evidence="3 4">
    <name type="scientific">Thioclava arctica</name>
    <dbReference type="NCBI Taxonomy" id="3238301"/>
    <lineage>
        <taxon>Bacteria</taxon>
        <taxon>Pseudomonadati</taxon>
        <taxon>Pseudomonadota</taxon>
        <taxon>Alphaproteobacteria</taxon>
        <taxon>Rhodobacterales</taxon>
        <taxon>Paracoccaceae</taxon>
        <taxon>Thioclava</taxon>
    </lineage>
</organism>
<evidence type="ECO:0000313" key="4">
    <source>
        <dbReference type="Proteomes" id="UP001557465"/>
    </source>
</evidence>
<dbReference type="RefSeq" id="WP_295535289.1">
    <property type="nucleotide sequence ID" value="NZ_JBFRYC010000010.1"/>
</dbReference>
<sequence>MKFLSATLSAMVVVASGFVASAQAEVSVQGIADNLAANGFTNVEVKVGATQVKAEGVNNGSKIEVTYDRVTGKIMNQEMSQVRATKRMQVSETTQTMADDDMEGHDGSDDDHGMGASQGSGSDHSDDGADHESDSHSDGGSSHDGGSDSGDSGDNSSDH</sequence>
<keyword evidence="4" id="KW-1185">Reference proteome</keyword>
<keyword evidence="2" id="KW-0732">Signal</keyword>
<comment type="caution">
    <text evidence="3">The sequence shown here is derived from an EMBL/GenBank/DDBJ whole genome shotgun (WGS) entry which is preliminary data.</text>
</comment>
<feature type="compositionally biased region" description="Polar residues" evidence="1">
    <location>
        <begin position="77"/>
        <end position="97"/>
    </location>
</feature>
<proteinExistence type="predicted"/>
<evidence type="ECO:0000256" key="2">
    <source>
        <dbReference type="SAM" id="SignalP"/>
    </source>
</evidence>
<name>A0ABV3TMY6_9RHOB</name>
<feature type="compositionally biased region" description="Low complexity" evidence="1">
    <location>
        <begin position="149"/>
        <end position="159"/>
    </location>
</feature>
<evidence type="ECO:0000256" key="1">
    <source>
        <dbReference type="SAM" id="MobiDB-lite"/>
    </source>
</evidence>
<feature type="region of interest" description="Disordered" evidence="1">
    <location>
        <begin position="76"/>
        <end position="159"/>
    </location>
</feature>
<feature type="chain" id="PRO_5046593578" description="PepSY domain-containing protein" evidence="2">
    <location>
        <begin position="25"/>
        <end position="159"/>
    </location>
</feature>
<gene>
    <name evidence="3" type="ORF">AB4874_15075</name>
</gene>
<evidence type="ECO:0000313" key="3">
    <source>
        <dbReference type="EMBL" id="MEX1662956.1"/>
    </source>
</evidence>
<protein>
    <recommendedName>
        <fullName evidence="5">PepSY domain-containing protein</fullName>
    </recommendedName>
</protein>
<evidence type="ECO:0008006" key="5">
    <source>
        <dbReference type="Google" id="ProtNLM"/>
    </source>
</evidence>
<feature type="signal peptide" evidence="2">
    <location>
        <begin position="1"/>
        <end position="24"/>
    </location>
</feature>
<feature type="compositionally biased region" description="Basic and acidic residues" evidence="1">
    <location>
        <begin position="123"/>
        <end position="137"/>
    </location>
</feature>
<dbReference type="Proteomes" id="UP001557465">
    <property type="component" value="Unassembled WGS sequence"/>
</dbReference>
<reference evidence="3 4" key="1">
    <citation type="journal article" date="2011" name="Int. J. Syst. Evol. Microbiol.">
        <title>Zhongshania antarctica gen. nov., sp. nov. and Zhongshania guokunii sp. nov., gammaproteobacteria respectively isolated from coastal attached (fast) ice and surface seawater of the Antarctic.</title>
        <authorList>
            <person name="Li H.J."/>
            <person name="Zhang X.Y."/>
            <person name="Chen C.X."/>
            <person name="Zhang Y.J."/>
            <person name="Gao Z.M."/>
            <person name="Yu Y."/>
            <person name="Chen X.L."/>
            <person name="Chen B."/>
            <person name="Zhang Y.Z."/>
        </authorList>
    </citation>
    <scope>NUCLEOTIDE SEQUENCE [LARGE SCALE GENOMIC DNA]</scope>
    <source>
        <strain evidence="3 4">15-R06ZXC-3</strain>
    </source>
</reference>
<feature type="compositionally biased region" description="Basic and acidic residues" evidence="1">
    <location>
        <begin position="104"/>
        <end position="113"/>
    </location>
</feature>
<dbReference type="EMBL" id="JBFRYC010000010">
    <property type="protein sequence ID" value="MEX1662956.1"/>
    <property type="molecule type" value="Genomic_DNA"/>
</dbReference>
<accession>A0ABV3TMY6</accession>